<gene>
    <name evidence="8" type="ORF">PSON_ATCC_30995.1.T4940001</name>
</gene>
<dbReference type="GO" id="GO:0008270">
    <property type="term" value="F:zinc ion binding"/>
    <property type="evidence" value="ECO:0007669"/>
    <property type="project" value="UniProtKB-KW"/>
</dbReference>
<evidence type="ECO:0000313" key="8">
    <source>
        <dbReference type="EMBL" id="CAD8131351.1"/>
    </source>
</evidence>
<evidence type="ECO:0000259" key="6">
    <source>
        <dbReference type="PROSITE" id="PS50089"/>
    </source>
</evidence>
<dbReference type="Pfam" id="PF13923">
    <property type="entry name" value="zf-C3HC4_2"/>
    <property type="match status" value="1"/>
</dbReference>
<comment type="caution">
    <text evidence="8">The sequence shown here is derived from an EMBL/GenBank/DDBJ whole genome shotgun (WGS) entry which is preliminary data.</text>
</comment>
<dbReference type="PROSITE" id="PS50089">
    <property type="entry name" value="ZF_RING_2"/>
    <property type="match status" value="1"/>
</dbReference>
<dbReference type="Pfam" id="PF00176">
    <property type="entry name" value="SNF2-rel_dom"/>
    <property type="match status" value="2"/>
</dbReference>
<dbReference type="CDD" id="cd23143">
    <property type="entry name" value="RING-HC_CeBARD1-like"/>
    <property type="match status" value="1"/>
</dbReference>
<accession>A0A8S1RR87</accession>
<dbReference type="GO" id="GO:0016787">
    <property type="term" value="F:hydrolase activity"/>
    <property type="evidence" value="ECO:0007669"/>
    <property type="project" value="UniProtKB-KW"/>
</dbReference>
<dbReference type="PANTHER" id="PTHR45626">
    <property type="entry name" value="TRANSCRIPTION TERMINATION FACTOR 2-RELATED"/>
    <property type="match status" value="1"/>
</dbReference>
<dbReference type="InterPro" id="IPR014001">
    <property type="entry name" value="Helicase_ATP-bd"/>
</dbReference>
<dbReference type="OrthoDB" id="448448at2759"/>
<evidence type="ECO:0000256" key="2">
    <source>
        <dbReference type="ARBA" id="ARBA00022801"/>
    </source>
</evidence>
<keyword evidence="9" id="KW-1185">Reference proteome</keyword>
<evidence type="ECO:0000256" key="3">
    <source>
        <dbReference type="ARBA" id="ARBA00022840"/>
    </source>
</evidence>
<evidence type="ECO:0000256" key="1">
    <source>
        <dbReference type="ARBA" id="ARBA00022741"/>
    </source>
</evidence>
<feature type="domain" description="RING-type" evidence="6">
    <location>
        <begin position="1373"/>
        <end position="1412"/>
    </location>
</feature>
<feature type="coiled-coil region" evidence="5">
    <location>
        <begin position="650"/>
        <end position="695"/>
    </location>
</feature>
<name>A0A8S1RR87_9CILI</name>
<dbReference type="GO" id="GO:0006281">
    <property type="term" value="P:DNA repair"/>
    <property type="evidence" value="ECO:0007669"/>
    <property type="project" value="TreeGrafter"/>
</dbReference>
<dbReference type="PROSITE" id="PS51192">
    <property type="entry name" value="HELICASE_ATP_BIND_1"/>
    <property type="match status" value="2"/>
</dbReference>
<dbReference type="InterPro" id="IPR000330">
    <property type="entry name" value="SNF2_N"/>
</dbReference>
<dbReference type="GO" id="GO:0008094">
    <property type="term" value="F:ATP-dependent activity, acting on DNA"/>
    <property type="evidence" value="ECO:0007669"/>
    <property type="project" value="TreeGrafter"/>
</dbReference>
<evidence type="ECO:0000259" key="7">
    <source>
        <dbReference type="PROSITE" id="PS51192"/>
    </source>
</evidence>
<sequence>MQKQQQEELKKTELFAGKFFCQYQSNGNRIGKQDKLKVKIKIFDQNKKISQLKKKLYVVSSNLNPNDQERIVCRVRKEKEQIKTVYNNHGKILHLYDEIWFFLLNADYVKLVVKIMKLNESMPEIAEISVYITQLAIDDDYELKIARQNKTTEQQKILEENQLELLKYARLSMLLMFDFMNVSIEENCLIKQSKQFKIFFAQYCYFFQKSKKNFQVRSLLKSYHRPIIEKRQQQQFENYLNNKRFSNNLFEKSLIQILALYQTDSLSYISQYKSNFLHFWKRLIQLIIIFELVKTFIKRSKNSIQNYLVESYDDYVLKTVFLCTQQLYQKIQQDSIYNNQHKNLIKVRKLITNALSKFNKDKYLLLSDHNLKIYQYQKNAIYDLYFIDFKVHSRQNNYNDFFDFRYYQNQMNQGYSEIENMFKEKHFKKSRKKQNTRNKKDINDIFIFNNLIFEEQETPQLMISKLKKHQKEALFWMLYREGRIKDNKFQQKQRLSPLWQEYKLLGGESLFVNMFTGKVSKEIVVLQETKGGILAEEMCLGKTLMALALILETLNNENQILIVVPKSVLKQWENEITIHSKPDIQIIKFGVKLIILILNKIVKLIRLLILLKEFILMNNPVISLIRLIYMTTVALKMINKINLLLILHINSQMRREKKESQQKKEIKLQQKMEKIEKEKQKKQLSDEKLEKAKDHFNLFKQKYHRVILDEAHNIKTRQTLQSKSANALEADYRWCLTGTPMQNKHDDLFALIQFLKVETFSQYFWWNTYINKEENEEDQIRILSQILQPIILRRTKNSQRFDGLNQVEEEICWVELNEKEKILYQKLLQGSQDIFKHFTIGKNNKSYVHIFQIINKLKLACNHPQLALKEINLDKTPMEEIITKLIYFLKLNNKIYTKNHQLKIQEMETYKNVKFVKMIKLTHFVYHLVVMYSVKKHQKEALFWMLYREGRIKDNKFQQKQRLSPLWQEYKLLGGESLFVNMFTGKVSKEIVVLQETKGGILAEEMCLGKTLMALALILETLNNENQILIVVPKSVLKQWENEITIHSKPDIQIIKFGVKLIILILNKIVKLIRLLILLKEFILMNNPVISLIRLIYMTTVALKMINKINLLLILHINSQMRREKKESQQKKEIKLQQKMEKIEKEKQKKQLSDEKLEKAKDHFNLFKQKYHRVILDEAHNIKTRQTLQSKSANALEADYRWCLTGTPMQNKHDDLFALIQFLKVETFSQYFWWNTYINKEENEEDQIRILSQILQPIILRRTKNSQRFDGLNQVEEEICWVELNEKEKILYQKLLQEQQILCSYLLNNQQIKISMQSPSISLKRNQFRQNTNGRNYNKINLFFKIKQQSTNMTDLYKKSLIENIRNGDIQECEICKNDQIDTFCLSSCGHVFCRKCFTQIINQQSLCPQCRMNLSINDLIEIKIDNETESEDLKTLKYGNRRSQYSHNQSI</sequence>
<dbReference type="Proteomes" id="UP000692954">
    <property type="component" value="Unassembled WGS sequence"/>
</dbReference>
<feature type="domain" description="Helicase ATP-binding" evidence="7">
    <location>
        <begin position="523"/>
        <end position="758"/>
    </location>
</feature>
<keyword evidence="4" id="KW-0862">Zinc</keyword>
<dbReference type="CDD" id="cd18008">
    <property type="entry name" value="DEXDc_SHPRH-like"/>
    <property type="match status" value="2"/>
</dbReference>
<keyword evidence="5" id="KW-0175">Coiled coil</keyword>
<keyword evidence="4" id="KW-0863">Zinc-finger</keyword>
<evidence type="ECO:0000256" key="5">
    <source>
        <dbReference type="SAM" id="Coils"/>
    </source>
</evidence>
<dbReference type="SMART" id="SM00487">
    <property type="entry name" value="DEXDc"/>
    <property type="match status" value="2"/>
</dbReference>
<dbReference type="GO" id="GO:0005524">
    <property type="term" value="F:ATP binding"/>
    <property type="evidence" value="ECO:0007669"/>
    <property type="project" value="UniProtKB-KW"/>
</dbReference>
<dbReference type="InterPro" id="IPR050628">
    <property type="entry name" value="SNF2_RAD54_helicase_TF"/>
</dbReference>
<evidence type="ECO:0000256" key="4">
    <source>
        <dbReference type="PROSITE-ProRule" id="PRU00175"/>
    </source>
</evidence>
<keyword evidence="1" id="KW-0547">Nucleotide-binding</keyword>
<keyword evidence="3" id="KW-0067">ATP-binding</keyword>
<dbReference type="EMBL" id="CAJJDN010000494">
    <property type="protein sequence ID" value="CAD8131351.1"/>
    <property type="molecule type" value="Genomic_DNA"/>
</dbReference>
<evidence type="ECO:0000313" key="9">
    <source>
        <dbReference type="Proteomes" id="UP000692954"/>
    </source>
</evidence>
<dbReference type="PANTHER" id="PTHR45626:SF22">
    <property type="entry name" value="DNA REPAIR PROTEIN RAD5"/>
    <property type="match status" value="1"/>
</dbReference>
<dbReference type="InterPro" id="IPR002464">
    <property type="entry name" value="DNA/RNA_helicase_DEAH_CS"/>
</dbReference>
<keyword evidence="2" id="KW-0378">Hydrolase</keyword>
<organism evidence="8 9">
    <name type="scientific">Paramecium sonneborni</name>
    <dbReference type="NCBI Taxonomy" id="65129"/>
    <lineage>
        <taxon>Eukaryota</taxon>
        <taxon>Sar</taxon>
        <taxon>Alveolata</taxon>
        <taxon>Ciliophora</taxon>
        <taxon>Intramacronucleata</taxon>
        <taxon>Oligohymenophorea</taxon>
        <taxon>Peniculida</taxon>
        <taxon>Parameciidae</taxon>
        <taxon>Paramecium</taxon>
    </lineage>
</organism>
<dbReference type="SMART" id="SM00184">
    <property type="entry name" value="RING"/>
    <property type="match status" value="1"/>
</dbReference>
<feature type="coiled-coil region" evidence="5">
    <location>
        <begin position="1118"/>
        <end position="1163"/>
    </location>
</feature>
<dbReference type="PROSITE" id="PS00690">
    <property type="entry name" value="DEAH_ATP_HELICASE"/>
    <property type="match status" value="2"/>
</dbReference>
<protein>
    <submittedName>
        <fullName evidence="8">Uncharacterized protein</fullName>
    </submittedName>
</protein>
<dbReference type="InterPro" id="IPR001841">
    <property type="entry name" value="Znf_RING"/>
</dbReference>
<keyword evidence="4" id="KW-0479">Metal-binding</keyword>
<feature type="domain" description="Helicase ATP-binding" evidence="7">
    <location>
        <begin position="991"/>
        <end position="1226"/>
    </location>
</feature>
<proteinExistence type="predicted"/>
<reference evidence="8" key="1">
    <citation type="submission" date="2021-01" db="EMBL/GenBank/DDBJ databases">
        <authorList>
            <consortium name="Genoscope - CEA"/>
            <person name="William W."/>
        </authorList>
    </citation>
    <scope>NUCLEOTIDE SEQUENCE</scope>
</reference>
<dbReference type="GO" id="GO:0005634">
    <property type="term" value="C:nucleus"/>
    <property type="evidence" value="ECO:0007669"/>
    <property type="project" value="TreeGrafter"/>
</dbReference>